<comment type="caution">
    <text evidence="1">The sequence shown here is derived from an EMBL/GenBank/DDBJ whole genome shotgun (WGS) entry which is preliminary data.</text>
</comment>
<dbReference type="RefSeq" id="WP_094018737.1">
    <property type="nucleotide sequence ID" value="NZ_NMQW01000075.1"/>
</dbReference>
<dbReference type="Proteomes" id="UP000215509">
    <property type="component" value="Unassembled WGS sequence"/>
</dbReference>
<dbReference type="AlphaFoldDB" id="A0A229UGC1"/>
<protein>
    <submittedName>
        <fullName evidence="1">Dehydrogenase</fullName>
    </submittedName>
</protein>
<evidence type="ECO:0000313" key="2">
    <source>
        <dbReference type="Proteomes" id="UP000215509"/>
    </source>
</evidence>
<evidence type="ECO:0000313" key="1">
    <source>
        <dbReference type="EMBL" id="OXM82447.1"/>
    </source>
</evidence>
<keyword evidence="2" id="KW-1185">Reference proteome</keyword>
<dbReference type="OrthoDB" id="2633577at2"/>
<accession>A0A229UGC1</accession>
<name>A0A229UGC1_9BACL</name>
<organism evidence="1 2">
    <name type="scientific">Paenibacillus rigui</name>
    <dbReference type="NCBI Taxonomy" id="554312"/>
    <lineage>
        <taxon>Bacteria</taxon>
        <taxon>Bacillati</taxon>
        <taxon>Bacillota</taxon>
        <taxon>Bacilli</taxon>
        <taxon>Bacillales</taxon>
        <taxon>Paenibacillaceae</taxon>
        <taxon>Paenibacillus</taxon>
    </lineage>
</organism>
<dbReference type="EMBL" id="NMQW01000075">
    <property type="protein sequence ID" value="OXM82447.1"/>
    <property type="molecule type" value="Genomic_DNA"/>
</dbReference>
<proteinExistence type="predicted"/>
<reference evidence="1 2" key="1">
    <citation type="submission" date="2017-07" db="EMBL/GenBank/DDBJ databases">
        <title>Genome sequencing and assembly of Paenibacillus rigui.</title>
        <authorList>
            <person name="Mayilraj S."/>
        </authorList>
    </citation>
    <scope>NUCLEOTIDE SEQUENCE [LARGE SCALE GENOMIC DNA]</scope>
    <source>
        <strain evidence="1 2">JCM 16352</strain>
    </source>
</reference>
<sequence>MNPSNKVKHNQELPTARKIRRSCSRELYRARKKINQWIAPDLVEQADALYFKKVALNLPWIVENGSNRKALSDWWEENVCPDIAELWKVDAQVLARAFRESFGG</sequence>
<gene>
    <name evidence="1" type="ORF">CF651_30995</name>
</gene>